<dbReference type="EMBL" id="JACYXI010000003">
    <property type="protein sequence ID" value="MBD8891254.1"/>
    <property type="molecule type" value="Genomic_DNA"/>
</dbReference>
<organism evidence="2 3">
    <name type="scientific">Roseibium litorale</name>
    <dbReference type="NCBI Taxonomy" id="2803841"/>
    <lineage>
        <taxon>Bacteria</taxon>
        <taxon>Pseudomonadati</taxon>
        <taxon>Pseudomonadota</taxon>
        <taxon>Alphaproteobacteria</taxon>
        <taxon>Hyphomicrobiales</taxon>
        <taxon>Stappiaceae</taxon>
        <taxon>Roseibium</taxon>
    </lineage>
</organism>
<feature type="transmembrane region" description="Helical" evidence="1">
    <location>
        <begin position="202"/>
        <end position="222"/>
    </location>
</feature>
<comment type="caution">
    <text evidence="2">The sequence shown here is derived from an EMBL/GenBank/DDBJ whole genome shotgun (WGS) entry which is preliminary data.</text>
</comment>
<proteinExistence type="predicted"/>
<keyword evidence="1" id="KW-0472">Membrane</keyword>
<reference evidence="3" key="1">
    <citation type="submission" date="2020-09" db="EMBL/GenBank/DDBJ databases">
        <title>The genome sequence of strain Labrenzia suaedae 4C16A.</title>
        <authorList>
            <person name="Liu Y."/>
        </authorList>
    </citation>
    <scope>NUCLEOTIDE SEQUENCE [LARGE SCALE GENOMIC DNA]</scope>
    <source>
        <strain evidence="3">4C16A</strain>
    </source>
</reference>
<dbReference type="Proteomes" id="UP000632063">
    <property type="component" value="Unassembled WGS sequence"/>
</dbReference>
<evidence type="ECO:0000313" key="3">
    <source>
        <dbReference type="Proteomes" id="UP000632063"/>
    </source>
</evidence>
<dbReference type="RefSeq" id="WP_192147391.1">
    <property type="nucleotide sequence ID" value="NZ_JACYXI010000003.1"/>
</dbReference>
<name>A0ABR9CL27_9HYPH</name>
<reference evidence="2 3" key="2">
    <citation type="journal article" date="2021" name="Int. J. Syst. Evol. Microbiol.">
        <title>Roseibium litorale sp. nov., isolated from a tidal flat sediment and proposal for the reclassification of Labrenzia polysiphoniae as Roseibium polysiphoniae comb. nov.</title>
        <authorList>
            <person name="Liu Y."/>
            <person name="Pei T."/>
            <person name="Du J."/>
            <person name="Chao M."/>
            <person name="Deng M.R."/>
            <person name="Zhu H."/>
        </authorList>
    </citation>
    <scope>NUCLEOTIDE SEQUENCE [LARGE SCALE GENOMIC DNA]</scope>
    <source>
        <strain evidence="2 3">4C16A</strain>
    </source>
</reference>
<feature type="transmembrane region" description="Helical" evidence="1">
    <location>
        <begin position="44"/>
        <end position="69"/>
    </location>
</feature>
<accession>A0ABR9CL27</accession>
<feature type="transmembrane region" description="Helical" evidence="1">
    <location>
        <begin position="90"/>
        <end position="111"/>
    </location>
</feature>
<feature type="transmembrane region" description="Helical" evidence="1">
    <location>
        <begin position="168"/>
        <end position="196"/>
    </location>
</feature>
<feature type="transmembrane region" description="Helical" evidence="1">
    <location>
        <begin position="123"/>
        <end position="147"/>
    </location>
</feature>
<keyword evidence="3" id="KW-1185">Reference proteome</keyword>
<sequence>MNWVANFYFREGPGIDKDAPKPEGLRLLGAILVREWWDLLRLNVLFIAACLPLVTVPAAYSAAVSVCVAMIEDRNVYLWRDFWAAFRSGFWLATVGGAVFAAAAVLAWVAIPAYAAEAKHNLVFAAPFALAVMVSVLLPLAASSFFVSLAKTEGPEAKVQALGLVIRIAALAVLARPLPGLAALGVVAGLWLAHILFYPVSVFLPVLVNFSLGALLMSFAMLKGVELGCSRTARDS</sequence>
<gene>
    <name evidence="2" type="ORF">IG616_06835</name>
</gene>
<evidence type="ECO:0000256" key="1">
    <source>
        <dbReference type="SAM" id="Phobius"/>
    </source>
</evidence>
<dbReference type="InterPro" id="IPR006938">
    <property type="entry name" value="DUF624"/>
</dbReference>
<keyword evidence="1" id="KW-0812">Transmembrane</keyword>
<keyword evidence="1" id="KW-1133">Transmembrane helix</keyword>
<dbReference type="Pfam" id="PF04854">
    <property type="entry name" value="DUF624"/>
    <property type="match status" value="1"/>
</dbReference>
<protein>
    <submittedName>
        <fullName evidence="2">DUF624 domain-containing protein</fullName>
    </submittedName>
</protein>
<evidence type="ECO:0000313" key="2">
    <source>
        <dbReference type="EMBL" id="MBD8891254.1"/>
    </source>
</evidence>